<dbReference type="Gene3D" id="3.40.50.2300">
    <property type="match status" value="1"/>
</dbReference>
<evidence type="ECO:0000259" key="6">
    <source>
        <dbReference type="PROSITE" id="PS50110"/>
    </source>
</evidence>
<dbReference type="Pfam" id="PF00072">
    <property type="entry name" value="Response_reg"/>
    <property type="match status" value="1"/>
</dbReference>
<keyword evidence="2 5" id="KW-0238">DNA-binding</keyword>
<evidence type="ECO:0000256" key="4">
    <source>
        <dbReference type="PROSITE-ProRule" id="PRU00169"/>
    </source>
</evidence>
<evidence type="ECO:0000313" key="8">
    <source>
        <dbReference type="EMBL" id="TYC52378.1"/>
    </source>
</evidence>
<dbReference type="SMART" id="SM00862">
    <property type="entry name" value="Trans_reg_C"/>
    <property type="match status" value="1"/>
</dbReference>
<dbReference type="PROSITE" id="PS50110">
    <property type="entry name" value="RESPONSE_REGULATORY"/>
    <property type="match status" value="1"/>
</dbReference>
<dbReference type="InterPro" id="IPR011006">
    <property type="entry name" value="CheY-like_superfamily"/>
</dbReference>
<accession>A0A6C2CER9</accession>
<dbReference type="GO" id="GO:0000976">
    <property type="term" value="F:transcription cis-regulatory region binding"/>
    <property type="evidence" value="ECO:0007669"/>
    <property type="project" value="TreeGrafter"/>
</dbReference>
<dbReference type="InterPro" id="IPR001867">
    <property type="entry name" value="OmpR/PhoB-type_DNA-bd"/>
</dbReference>
<reference evidence="8 9" key="1">
    <citation type="submission" date="2019-01" db="EMBL/GenBank/DDBJ databases">
        <title>Zoogloea oleivorans genome sequencing and assembly.</title>
        <authorList>
            <person name="Tancsics A."/>
            <person name="Farkas M."/>
            <person name="Kriszt B."/>
            <person name="Maroti G."/>
            <person name="Horvath B."/>
        </authorList>
    </citation>
    <scope>NUCLEOTIDE SEQUENCE [LARGE SCALE GENOMIC DNA]</scope>
    <source>
        <strain evidence="8 9">Buc</strain>
    </source>
</reference>
<evidence type="ECO:0000256" key="1">
    <source>
        <dbReference type="ARBA" id="ARBA00023015"/>
    </source>
</evidence>
<dbReference type="CDD" id="cd00383">
    <property type="entry name" value="trans_reg_C"/>
    <property type="match status" value="1"/>
</dbReference>
<protein>
    <submittedName>
        <fullName evidence="8">Response regulator transcription factor</fullName>
    </submittedName>
</protein>
<dbReference type="InterPro" id="IPR036388">
    <property type="entry name" value="WH-like_DNA-bd_sf"/>
</dbReference>
<evidence type="ECO:0000259" key="7">
    <source>
        <dbReference type="PROSITE" id="PS51755"/>
    </source>
</evidence>
<organism evidence="8 9">
    <name type="scientific">Zoogloea oleivorans</name>
    <dbReference type="NCBI Taxonomy" id="1552750"/>
    <lineage>
        <taxon>Bacteria</taxon>
        <taxon>Pseudomonadati</taxon>
        <taxon>Pseudomonadota</taxon>
        <taxon>Betaproteobacteria</taxon>
        <taxon>Rhodocyclales</taxon>
        <taxon>Zoogloeaceae</taxon>
        <taxon>Zoogloea</taxon>
    </lineage>
</organism>
<name>A0A6C2CER9_9RHOO</name>
<gene>
    <name evidence="8" type="ORF">ETQ85_22850</name>
</gene>
<proteinExistence type="predicted"/>
<dbReference type="PROSITE" id="PS51755">
    <property type="entry name" value="OMPR_PHOB"/>
    <property type="match status" value="1"/>
</dbReference>
<evidence type="ECO:0000313" key="9">
    <source>
        <dbReference type="Proteomes" id="UP000389128"/>
    </source>
</evidence>
<dbReference type="GO" id="GO:0005829">
    <property type="term" value="C:cytosol"/>
    <property type="evidence" value="ECO:0007669"/>
    <property type="project" value="TreeGrafter"/>
</dbReference>
<keyword evidence="4" id="KW-0597">Phosphoprotein</keyword>
<dbReference type="Proteomes" id="UP000389128">
    <property type="component" value="Unassembled WGS sequence"/>
</dbReference>
<feature type="domain" description="OmpR/PhoB-type" evidence="7">
    <location>
        <begin position="124"/>
        <end position="220"/>
    </location>
</feature>
<dbReference type="GO" id="GO:0000156">
    <property type="term" value="F:phosphorelay response regulator activity"/>
    <property type="evidence" value="ECO:0007669"/>
    <property type="project" value="TreeGrafter"/>
</dbReference>
<dbReference type="AlphaFoldDB" id="A0A6C2CER9"/>
<keyword evidence="3" id="KW-0804">Transcription</keyword>
<evidence type="ECO:0000256" key="3">
    <source>
        <dbReference type="ARBA" id="ARBA00023163"/>
    </source>
</evidence>
<dbReference type="Gene3D" id="1.10.10.10">
    <property type="entry name" value="Winged helix-like DNA-binding domain superfamily/Winged helix DNA-binding domain"/>
    <property type="match status" value="1"/>
</dbReference>
<dbReference type="InterPro" id="IPR039420">
    <property type="entry name" value="WalR-like"/>
</dbReference>
<dbReference type="GO" id="GO:0032993">
    <property type="term" value="C:protein-DNA complex"/>
    <property type="evidence" value="ECO:0007669"/>
    <property type="project" value="TreeGrafter"/>
</dbReference>
<evidence type="ECO:0000256" key="5">
    <source>
        <dbReference type="PROSITE-ProRule" id="PRU01091"/>
    </source>
</evidence>
<evidence type="ECO:0000256" key="2">
    <source>
        <dbReference type="ARBA" id="ARBA00023125"/>
    </source>
</evidence>
<dbReference type="SMART" id="SM00448">
    <property type="entry name" value="REC"/>
    <property type="match status" value="1"/>
</dbReference>
<dbReference type="SUPFAM" id="SSF52172">
    <property type="entry name" value="CheY-like"/>
    <property type="match status" value="1"/>
</dbReference>
<dbReference type="Gene3D" id="6.10.250.690">
    <property type="match status" value="1"/>
</dbReference>
<feature type="domain" description="Response regulatory" evidence="6">
    <location>
        <begin position="2"/>
        <end position="116"/>
    </location>
</feature>
<dbReference type="PANTHER" id="PTHR48111:SF67">
    <property type="entry name" value="TRANSCRIPTIONAL REGULATORY PROTEIN TCTD"/>
    <property type="match status" value="1"/>
</dbReference>
<keyword evidence="1" id="KW-0805">Transcription regulation</keyword>
<comment type="caution">
    <text evidence="8">The sequence shown here is derived from an EMBL/GenBank/DDBJ whole genome shotgun (WGS) entry which is preliminary data.</text>
</comment>
<dbReference type="PANTHER" id="PTHR48111">
    <property type="entry name" value="REGULATOR OF RPOS"/>
    <property type="match status" value="1"/>
</dbReference>
<dbReference type="GO" id="GO:0006355">
    <property type="term" value="P:regulation of DNA-templated transcription"/>
    <property type="evidence" value="ECO:0007669"/>
    <property type="project" value="InterPro"/>
</dbReference>
<dbReference type="Pfam" id="PF00486">
    <property type="entry name" value="Trans_reg_C"/>
    <property type="match status" value="1"/>
</dbReference>
<dbReference type="EMBL" id="SDKK01000033">
    <property type="protein sequence ID" value="TYC52378.1"/>
    <property type="molecule type" value="Genomic_DNA"/>
</dbReference>
<dbReference type="CDD" id="cd17624">
    <property type="entry name" value="REC_OmpR_PmrA-like"/>
    <property type="match status" value="1"/>
</dbReference>
<dbReference type="InterPro" id="IPR001789">
    <property type="entry name" value="Sig_transdc_resp-reg_receiver"/>
</dbReference>
<feature type="DNA-binding region" description="OmpR/PhoB-type" evidence="5">
    <location>
        <begin position="124"/>
        <end position="220"/>
    </location>
</feature>
<keyword evidence="9" id="KW-1185">Reference proteome</keyword>
<feature type="modified residue" description="4-aspartylphosphate" evidence="4">
    <location>
        <position position="51"/>
    </location>
</feature>
<dbReference type="OrthoDB" id="9802426at2"/>
<dbReference type="RefSeq" id="WP_148581365.1">
    <property type="nucleotide sequence ID" value="NZ_JAVEUW010000150.1"/>
</dbReference>
<sequence>MRVLIVEDDPLLADGVAQLLRGSGLTADYVGSAELAEAALATEQFDLLVLDIGLPGMDGLELLSRLRARHNPVHVLMLTARDALNERVRGLNLGADDYLTKPFAAVELIARVNALVRRSRGQGAQRREFGPLTLDEDAHRAWLGGQPLDLPRREWAILLFLLDNLERVLSKERIVAAVCTWDQDMSVNAVEVYISRLRTKLEPAGIRIRTVRGLGYMLEGLTHDPKPA</sequence>